<dbReference type="Proteomes" id="UP000181728">
    <property type="component" value="Unassembled WGS sequence"/>
</dbReference>
<reference evidence="1" key="3">
    <citation type="submission" date="2019-10" db="EMBL/GenBank/DDBJ databases">
        <title>Malate fermentation in French cider.</title>
        <authorList>
            <person name="Cousin F.J."/>
            <person name="Medina Fernandez S."/>
            <person name="Misery B."/>
            <person name="Laplace J.-M."/>
            <person name="Cretenet M."/>
        </authorList>
    </citation>
    <scope>NUCLEOTIDE SEQUENCE</scope>
    <source>
        <strain evidence="1">UCMA15129</strain>
    </source>
</reference>
<gene>
    <name evidence="2" type="ORF">ATX59_05955</name>
    <name evidence="1" type="ORF">GA838_01935</name>
    <name evidence="3" type="ORF">OENI_1234</name>
</gene>
<evidence type="ECO:0000313" key="3">
    <source>
        <dbReference type="EMBL" id="VDB98469.1"/>
    </source>
</evidence>
<dbReference type="EMBL" id="LR031358">
    <property type="protein sequence ID" value="VDB98469.1"/>
    <property type="molecule type" value="Genomic_DNA"/>
</dbReference>
<evidence type="ECO:0000313" key="4">
    <source>
        <dbReference type="Proteomes" id="UP000181728"/>
    </source>
</evidence>
<evidence type="ECO:0000313" key="2">
    <source>
        <dbReference type="EMBL" id="OIM21057.1"/>
    </source>
</evidence>
<dbReference type="EMBL" id="WERV01000002">
    <property type="protein sequence ID" value="MDV7714543.1"/>
    <property type="molecule type" value="Genomic_DNA"/>
</dbReference>
<dbReference type="Proteomes" id="UP001281024">
    <property type="component" value="Unassembled WGS sequence"/>
</dbReference>
<dbReference type="AlphaFoldDB" id="A0A6N4A592"/>
<name>A0A6N4A592_OENOE</name>
<proteinExistence type="predicted"/>
<accession>A0A6N4A592</accession>
<organism evidence="2 4">
    <name type="scientific">Oenococcus oeni</name>
    <name type="common">Leuconostoc oenos</name>
    <dbReference type="NCBI Taxonomy" id="1247"/>
    <lineage>
        <taxon>Bacteria</taxon>
        <taxon>Bacillati</taxon>
        <taxon>Bacillota</taxon>
        <taxon>Bacilli</taxon>
        <taxon>Lactobacillales</taxon>
        <taxon>Lactobacillaceae</taxon>
        <taxon>Oenococcus</taxon>
    </lineage>
</organism>
<dbReference type="RefSeq" id="WP_002821450.1">
    <property type="nucleotide sequence ID" value="NZ_JBHNXW010000007.1"/>
</dbReference>
<protein>
    <submittedName>
        <fullName evidence="2">Uncharacterized protein</fullName>
    </submittedName>
</protein>
<evidence type="ECO:0000313" key="5">
    <source>
        <dbReference type="Proteomes" id="UP000294726"/>
    </source>
</evidence>
<reference evidence="2 4" key="1">
    <citation type="journal article" date="2016" name="BMC Genomics">
        <title>Consensus pan-genome assembly of the specialised wine bacterium Oenococcus oeni.</title>
        <authorList>
            <person name="Sternes P.R."/>
            <person name="Borneman A.R."/>
        </authorList>
    </citation>
    <scope>NUCLEOTIDE SEQUENCE [LARGE SCALE GENOMIC DNA]</scope>
    <source>
        <strain evidence="2 4">AWRIB661</strain>
    </source>
</reference>
<dbReference type="EMBL" id="MLOK01000044">
    <property type="protein sequence ID" value="OIM21057.1"/>
    <property type="molecule type" value="Genomic_DNA"/>
</dbReference>
<sequence>MQKNKIHKTTENLLAYFDLSGEVFDENLVEFINKNDWESVQLQGLSNEFYQKFVATENILEPQFTIFMKASTNTASWLSDALINNIRPEKIKILFELGCLPIKVTTIQLLVDKDVQVGSTRIDKDFKQLVADKNIPLSKALLLNVLQAPDKHNKLILSRNLSLLTRDEIYEQLHQLHDDDSDKLLKVMEHARGFTSLKLNKTDSNNNLLTWMKKKSVIKDLEVVGQSKLRVKK</sequence>
<reference evidence="3 5" key="2">
    <citation type="submission" date="2018-08" db="EMBL/GenBank/DDBJ databases">
        <authorList>
            <person name="Lorentzen P. G. S. M."/>
        </authorList>
    </citation>
    <scope>NUCLEOTIDE SEQUENCE [LARGE SCALE GENOMIC DNA]</scope>
    <source>
        <strain evidence="3 5">CRBO_1381</strain>
    </source>
</reference>
<dbReference type="Proteomes" id="UP000294726">
    <property type="component" value="Chromosome"/>
</dbReference>
<evidence type="ECO:0000313" key="1">
    <source>
        <dbReference type="EMBL" id="MDV7714543.1"/>
    </source>
</evidence>